<evidence type="ECO:0000256" key="1">
    <source>
        <dbReference type="SAM" id="Phobius"/>
    </source>
</evidence>
<feature type="transmembrane region" description="Helical" evidence="1">
    <location>
        <begin position="12"/>
        <end position="30"/>
    </location>
</feature>
<evidence type="ECO:0000313" key="3">
    <source>
        <dbReference type="Proteomes" id="UP000824139"/>
    </source>
</evidence>
<keyword evidence="1" id="KW-1133">Transmembrane helix</keyword>
<name>A0A9D1FUD3_9BACT</name>
<comment type="caution">
    <text evidence="2">The sequence shown here is derived from an EMBL/GenBank/DDBJ whole genome shotgun (WGS) entry which is preliminary data.</text>
</comment>
<sequence length="211" mass="24328">MAGKKLLKLEYTVTIIIIAAIIILILPFDFSSNAQANFISRWCDKYSRLEYMFSVINAHESEEILKNLKNAPDAETREQILIRVIQPYFRIHKEKLPKRYSTKFMNNTKVPRSSRYYFDDTYFSENGMIVGIKDLKKTNAQEPMFIMMFDINGILPPNTWGRDIYGVNIYEDKIEPFGAELPMAELKTDCSAFGTGVGCSYYYKIGGGFND</sequence>
<dbReference type="EMBL" id="DVJO01000019">
    <property type="protein sequence ID" value="HIS82110.1"/>
    <property type="molecule type" value="Genomic_DNA"/>
</dbReference>
<reference evidence="2" key="1">
    <citation type="submission" date="2020-10" db="EMBL/GenBank/DDBJ databases">
        <authorList>
            <person name="Gilroy R."/>
        </authorList>
    </citation>
    <scope>NUCLEOTIDE SEQUENCE</scope>
    <source>
        <strain evidence="2">CHK152-2994</strain>
    </source>
</reference>
<gene>
    <name evidence="2" type="ORF">IAD41_00675</name>
</gene>
<keyword evidence="1" id="KW-0812">Transmembrane</keyword>
<keyword evidence="1" id="KW-0472">Membrane</keyword>
<proteinExistence type="predicted"/>
<dbReference type="AlphaFoldDB" id="A0A9D1FUD3"/>
<organism evidence="2 3">
    <name type="scientific">Candidatus Scatenecus faecavium</name>
    <dbReference type="NCBI Taxonomy" id="2840915"/>
    <lineage>
        <taxon>Bacteria</taxon>
        <taxon>Candidatus Scatenecus</taxon>
    </lineage>
</organism>
<accession>A0A9D1FUD3</accession>
<evidence type="ECO:0000313" key="2">
    <source>
        <dbReference type="EMBL" id="HIS82110.1"/>
    </source>
</evidence>
<dbReference type="Proteomes" id="UP000824139">
    <property type="component" value="Unassembled WGS sequence"/>
</dbReference>
<reference evidence="2" key="2">
    <citation type="journal article" date="2021" name="PeerJ">
        <title>Extensive microbial diversity within the chicken gut microbiome revealed by metagenomics and culture.</title>
        <authorList>
            <person name="Gilroy R."/>
            <person name="Ravi A."/>
            <person name="Getino M."/>
            <person name="Pursley I."/>
            <person name="Horton D.L."/>
            <person name="Alikhan N.F."/>
            <person name="Baker D."/>
            <person name="Gharbi K."/>
            <person name="Hall N."/>
            <person name="Watson M."/>
            <person name="Adriaenssens E.M."/>
            <person name="Foster-Nyarko E."/>
            <person name="Jarju S."/>
            <person name="Secka A."/>
            <person name="Antonio M."/>
            <person name="Oren A."/>
            <person name="Chaudhuri R.R."/>
            <person name="La Ragione R."/>
            <person name="Hildebrand F."/>
            <person name="Pallen M.J."/>
        </authorList>
    </citation>
    <scope>NUCLEOTIDE SEQUENCE</scope>
    <source>
        <strain evidence="2">CHK152-2994</strain>
    </source>
</reference>
<protein>
    <submittedName>
        <fullName evidence="2">Uncharacterized protein</fullName>
    </submittedName>
</protein>